<protein>
    <submittedName>
        <fullName evidence="4">Uncharacterized protein</fullName>
    </submittedName>
</protein>
<keyword evidence="5" id="KW-1185">Reference proteome</keyword>
<evidence type="ECO:0000256" key="1">
    <source>
        <dbReference type="ARBA" id="ARBA00007692"/>
    </source>
</evidence>
<evidence type="ECO:0000313" key="4">
    <source>
        <dbReference type="EMBL" id="RZC76216.1"/>
    </source>
</evidence>
<dbReference type="GO" id="GO:0003676">
    <property type="term" value="F:nucleic acid binding"/>
    <property type="evidence" value="ECO:0007669"/>
    <property type="project" value="InterPro"/>
</dbReference>
<dbReference type="Gene3D" id="1.25.70.10">
    <property type="entry name" value="Transcription termination factor 3, mitochondrial"/>
    <property type="match status" value="2"/>
</dbReference>
<reference evidence="4 5" key="1">
    <citation type="journal article" date="2018" name="Science">
        <title>The opium poppy genome and morphinan production.</title>
        <authorList>
            <person name="Guo L."/>
            <person name="Winzer T."/>
            <person name="Yang X."/>
            <person name="Li Y."/>
            <person name="Ning Z."/>
            <person name="He Z."/>
            <person name="Teodor R."/>
            <person name="Lu Y."/>
            <person name="Bowser T.A."/>
            <person name="Graham I.A."/>
            <person name="Ye K."/>
        </authorList>
    </citation>
    <scope>NUCLEOTIDE SEQUENCE [LARGE SCALE GENOMIC DNA]</scope>
    <source>
        <strain evidence="5">cv. HN1</strain>
        <tissue evidence="4">Leaves</tissue>
    </source>
</reference>
<evidence type="ECO:0000256" key="3">
    <source>
        <dbReference type="ARBA" id="ARBA00022946"/>
    </source>
</evidence>
<dbReference type="Proteomes" id="UP000316621">
    <property type="component" value="Chromosome 9"/>
</dbReference>
<dbReference type="FunFam" id="1.25.70.10:FF:000001">
    <property type="entry name" value="Mitochondrial transcription termination factor-like"/>
    <property type="match status" value="2"/>
</dbReference>
<dbReference type="OMA" id="ICQMSES"/>
<name>A0A4Y7KTN2_PAPSO</name>
<dbReference type="InterPro" id="IPR003690">
    <property type="entry name" value="MTERF"/>
</dbReference>
<accession>A0A4Y7KTN2</accession>
<dbReference type="GO" id="GO:0006353">
    <property type="term" value="P:DNA-templated transcription termination"/>
    <property type="evidence" value="ECO:0007669"/>
    <property type="project" value="UniProtKB-KW"/>
</dbReference>
<dbReference type="EMBL" id="CM010723">
    <property type="protein sequence ID" value="RZC76216.1"/>
    <property type="molecule type" value="Genomic_DNA"/>
</dbReference>
<dbReference type="PANTHER" id="PTHR13068">
    <property type="entry name" value="CGI-12 PROTEIN-RELATED"/>
    <property type="match status" value="1"/>
</dbReference>
<dbReference type="Pfam" id="PF02536">
    <property type="entry name" value="mTERF"/>
    <property type="match status" value="2"/>
</dbReference>
<keyword evidence="2" id="KW-0804">Transcription</keyword>
<comment type="similarity">
    <text evidence="1">Belongs to the mTERF family.</text>
</comment>
<keyword evidence="3" id="KW-0809">Transit peptide</keyword>
<keyword evidence="2" id="KW-0806">Transcription termination</keyword>
<proteinExistence type="inferred from homology"/>
<organism evidence="4 5">
    <name type="scientific">Papaver somniferum</name>
    <name type="common">Opium poppy</name>
    <dbReference type="NCBI Taxonomy" id="3469"/>
    <lineage>
        <taxon>Eukaryota</taxon>
        <taxon>Viridiplantae</taxon>
        <taxon>Streptophyta</taxon>
        <taxon>Embryophyta</taxon>
        <taxon>Tracheophyta</taxon>
        <taxon>Spermatophyta</taxon>
        <taxon>Magnoliopsida</taxon>
        <taxon>Ranunculales</taxon>
        <taxon>Papaveraceae</taxon>
        <taxon>Papaveroideae</taxon>
        <taxon>Papaver</taxon>
    </lineage>
</organism>
<evidence type="ECO:0000256" key="2">
    <source>
        <dbReference type="ARBA" id="ARBA00022472"/>
    </source>
</evidence>
<dbReference type="AlphaFoldDB" id="A0A4Y7KTN2"/>
<evidence type="ECO:0000313" key="5">
    <source>
        <dbReference type="Proteomes" id="UP000316621"/>
    </source>
</evidence>
<dbReference type="SMART" id="SM00733">
    <property type="entry name" value="Mterf"/>
    <property type="match status" value="11"/>
</dbReference>
<dbReference type="InterPro" id="IPR038538">
    <property type="entry name" value="MTERF_sf"/>
</dbReference>
<dbReference type="PANTHER" id="PTHR13068:SF236">
    <property type="entry name" value="OS02G0749800 PROTEIN"/>
    <property type="match status" value="1"/>
</dbReference>
<dbReference type="Gramene" id="RZC76216">
    <property type="protein sequence ID" value="RZC76216"/>
    <property type="gene ID" value="C5167_000391"/>
</dbReference>
<gene>
    <name evidence="4" type="ORF">C5167_000391</name>
</gene>
<keyword evidence="2" id="KW-0805">Transcription regulation</keyword>
<sequence>MFRSLFYKLVSYLINSCGLSRTEAITASRKLNFKTRKTPDTVLVFLKAYGFTELHISKLINKYPSILLSNPNETLEPTLDFFKSKGLSEIDLANFISSFPGILKRDLNQKIIPSFDTLKSVVQSDENVVKMIKRDALIISADRVKKVMVNVELFRNEGVPEAIISEYLILHPTSFTADRFVEILRKVKGMGFGHLKEWVLLERTFLKAVHMLTIMSEASWRNKMDVYKRCGGWTEDQMQSALRKDPGCMKASEKKIMAVMDFLVNEMSYDSSIVAENPVVFCCSLEDKIIPRCSVIRVLVSRGFIKENISLGTLATLVDESFMEKFVNKYEQEVPGLMKVFEGKLNYQKLLQKESGFWSESTLVLGFGCLYMHPFPRVNSIYSSFSTATAAATADGNVTSSSSSNSFVVSYLIKSCGLSENQAIPASKKLKFKTTTKPDSVLKLLTAYGFTEPHISKLINRDPSILLSNPNETLKPKLDFFKSKGLSEIDLADFISSSPAILKRALSKEIIPSFDALKSIVQSDENVNQMIKRDAWIISADRVKRVMVNVDLLRNEGVPEANIIKYIILHPKVFTANRFVENLEKVKEMGFNHLEIKFFKAVYMLTQMSEASWRNKVEVFEKCGGWSEDQIQSAFRKDPKCFKASENKIMAVVNFLVHEMDYDSSIVVENPIVFCCSLQDKIIPRCSVIKVLVSRGLIKENISLTTLCEDESFLEKFVNKYEQQVPGLMKVFERQLNYQELLQN</sequence>